<comment type="similarity">
    <text evidence="5">In the N-terminal section; belongs to the glycosyltransferase 51 family.</text>
</comment>
<sequence>MLKWLSRLFLLCLLLVFSGATAVFALYQQVKAELPDVSALREVQLDVPLRILSQDGELISQFGEQKRDPVTLAQLPPLLIDAFLATEDARFYEHPGIDPIGIARAAIVWITTGEKRQGASTITQQVARNFFLSREKTVTRKVKEIFLALHIESLLTKEEILELYLNKIPLGNRAHGVSAAAQVYYGKTVDQLTLAEMAMIAGLPQAPSLLNPIRSPERAAERRALVLGRMLELGKIGRQDYQQAMAAPVAASYHGTKITLSAPYLAEMAHQFALTMYGEAAYGLGLNIYTTVHAKEQEAANRALTDRLLAYDLRHGYRGAEAQLWQGRPWDDSRIRQHLDEQPGYWPLEPAVVTAVQAHSATIVIKEKGERQLSWDGMKWARRYITDSRQGHPPRRAGDILEAGEQIWVRSTADGWLLAQVPEINGALVSLRPSDGAVTALVGGFNFSLNKFNRVEQAKRQMGSNIKPFIYSAALDQGFGLSSLIDDAPIDSWDPGKGVPWRPRNSPNVYDGPIRLREALARSKNVVSIRLLRETGIDNALTRLRQFGFDTSDIPPTESLALGSPSATPLEMAAGYAAFANGGLKVDPYVVERIEDARGNVIYRHNPVSQRIISEENAFLITDALTSAIWGGSTRGKHWNGTGRRAGLALERKDIAGKTGTTNQSRDAWFSGFTPDRVATAWVGFDDFSRPLGRTAYNPNLSSAQVSGGEFGASAALPIWIDYMKAALADFPVRQRAVPANLYSAQIDTYTGEITTDTGVDTRDEYFELGKELRRVTIIHQPGAGFGERSVTEELF</sequence>
<evidence type="ECO:0000256" key="22">
    <source>
        <dbReference type="ARBA" id="ARBA00023268"/>
    </source>
</evidence>
<evidence type="ECO:0000256" key="3">
    <source>
        <dbReference type="ARBA" id="ARBA00004752"/>
    </source>
</evidence>
<comment type="catalytic activity">
    <reaction evidence="24">
        <text>Preferential cleavage: (Ac)2-L-Lys-D-Ala-|-D-Ala. Also transpeptidation of peptidyl-alanyl moieties that are N-acyl substituents of D-alanine.</text>
        <dbReference type="EC" id="3.4.16.4"/>
    </reaction>
</comment>
<dbReference type="Gene3D" id="3.40.710.10">
    <property type="entry name" value="DD-peptidase/beta-lactamase superfamily"/>
    <property type="match status" value="2"/>
</dbReference>
<comment type="function">
    <text evidence="1">Cell wall formation. Synthesis of cross-linked peptidoglycan from the lipid intermediates. The enzyme has a penicillin-insensitive transglycosylase N-terminal domain (formation of linear glycan strands) and a penicillin-sensitive transpeptidase C-terminal domain (cross-linking of the peptide subunits).</text>
</comment>
<keyword evidence="18" id="KW-0573">Peptidoglycan synthesis</keyword>
<dbReference type="EMBL" id="BAABCX010000002">
    <property type="protein sequence ID" value="GAA3540897.1"/>
    <property type="molecule type" value="Genomic_DNA"/>
</dbReference>
<organism evidence="31 32">
    <name type="scientific">Zobellella aerophila</name>
    <dbReference type="NCBI Taxonomy" id="870480"/>
    <lineage>
        <taxon>Bacteria</taxon>
        <taxon>Pseudomonadati</taxon>
        <taxon>Pseudomonadota</taxon>
        <taxon>Gammaproteobacteria</taxon>
        <taxon>Aeromonadales</taxon>
        <taxon>Aeromonadaceae</taxon>
        <taxon>Zobellella</taxon>
    </lineage>
</organism>
<dbReference type="Pfam" id="PF17092">
    <property type="entry name" value="PCB_OB"/>
    <property type="match status" value="1"/>
</dbReference>
<keyword evidence="14" id="KW-0812">Transmembrane</keyword>
<evidence type="ECO:0000256" key="5">
    <source>
        <dbReference type="ARBA" id="ARBA00007739"/>
    </source>
</evidence>
<evidence type="ECO:0000313" key="32">
    <source>
        <dbReference type="Proteomes" id="UP001500795"/>
    </source>
</evidence>
<reference evidence="32" key="1">
    <citation type="journal article" date="2019" name="Int. J. Syst. Evol. Microbiol.">
        <title>The Global Catalogue of Microorganisms (GCM) 10K type strain sequencing project: providing services to taxonomists for standard genome sequencing and annotation.</title>
        <authorList>
            <consortium name="The Broad Institute Genomics Platform"/>
            <consortium name="The Broad Institute Genome Sequencing Center for Infectious Disease"/>
            <person name="Wu L."/>
            <person name="Ma J."/>
        </authorList>
    </citation>
    <scope>NUCLEOTIDE SEQUENCE [LARGE SCALE GENOMIC DNA]</scope>
    <source>
        <strain evidence="32">JCM 17110</strain>
    </source>
</reference>
<comment type="caution">
    <text evidence="31">The sequence shown here is derived from an EMBL/GenBank/DDBJ whole genome shotgun (WGS) entry which is preliminary data.</text>
</comment>
<keyword evidence="17" id="KW-0735">Signal-anchor</keyword>
<name>A0ABP6VWC8_9GAMM</name>
<comment type="similarity">
    <text evidence="4">In the C-terminal section; belongs to the transpeptidase family.</text>
</comment>
<dbReference type="InterPro" id="IPR036950">
    <property type="entry name" value="PBP_transglycosylase"/>
</dbReference>
<evidence type="ECO:0000256" key="23">
    <source>
        <dbReference type="ARBA" id="ARBA00023316"/>
    </source>
</evidence>
<dbReference type="NCBIfam" id="TIGR02074">
    <property type="entry name" value="PBP_1a_fam"/>
    <property type="match status" value="1"/>
</dbReference>
<dbReference type="SUPFAM" id="SSF56601">
    <property type="entry name" value="beta-lactamase/transpeptidase-like"/>
    <property type="match status" value="1"/>
</dbReference>
<comment type="catalytic activity">
    <reaction evidence="26">
        <text>[GlcNAc-(1-&gt;4)-Mur2Ac(oyl-L-Ala-gamma-D-Glu-L-Lys-D-Ala-D-Ala)](n)-di-trans,octa-cis-undecaprenyl diphosphate + beta-D-GlcNAc-(1-&gt;4)-Mur2Ac(oyl-L-Ala-gamma-D-Glu-L-Lys-D-Ala-D-Ala)-di-trans,octa-cis-undecaprenyl diphosphate = [GlcNAc-(1-&gt;4)-Mur2Ac(oyl-L-Ala-gamma-D-Glu-L-Lys-D-Ala-D-Ala)](n+1)-di-trans,octa-cis-undecaprenyl diphosphate + di-trans,octa-cis-undecaprenyl diphosphate + H(+)</text>
        <dbReference type="Rhea" id="RHEA:23708"/>
        <dbReference type="Rhea" id="RHEA-COMP:9602"/>
        <dbReference type="Rhea" id="RHEA-COMP:9603"/>
        <dbReference type="ChEBI" id="CHEBI:15378"/>
        <dbReference type="ChEBI" id="CHEBI:58405"/>
        <dbReference type="ChEBI" id="CHEBI:60033"/>
        <dbReference type="ChEBI" id="CHEBI:78435"/>
        <dbReference type="EC" id="2.4.99.28"/>
    </reaction>
</comment>
<keyword evidence="20" id="KW-0472">Membrane</keyword>
<keyword evidence="27" id="KW-0732">Signal</keyword>
<dbReference type="InterPro" id="IPR001460">
    <property type="entry name" value="PCN-bd_Tpept"/>
</dbReference>
<keyword evidence="11" id="KW-0645">Protease</keyword>
<evidence type="ECO:0000256" key="20">
    <source>
        <dbReference type="ARBA" id="ARBA00023136"/>
    </source>
</evidence>
<evidence type="ECO:0000256" key="24">
    <source>
        <dbReference type="ARBA" id="ARBA00034000"/>
    </source>
</evidence>
<evidence type="ECO:0000256" key="11">
    <source>
        <dbReference type="ARBA" id="ARBA00022670"/>
    </source>
</evidence>
<comment type="pathway">
    <text evidence="3">Cell wall biogenesis; peptidoglycan biosynthesis.</text>
</comment>
<dbReference type="PANTHER" id="PTHR32282:SF27">
    <property type="entry name" value="PENICILLIN-BINDING PROTEIN 1A"/>
    <property type="match status" value="1"/>
</dbReference>
<keyword evidence="12" id="KW-0328">Glycosyltransferase</keyword>
<evidence type="ECO:0000256" key="19">
    <source>
        <dbReference type="ARBA" id="ARBA00022989"/>
    </source>
</evidence>
<feature type="domain" description="Penicillin-binding protein transpeptidase" evidence="28">
    <location>
        <begin position="426"/>
        <end position="676"/>
    </location>
</feature>
<comment type="subcellular location">
    <subcellularLocation>
        <location evidence="2">Cell inner membrane</location>
        <topology evidence="2">Single-pass type II membrane protein</topology>
    </subcellularLocation>
</comment>
<keyword evidence="19" id="KW-1133">Transmembrane helix</keyword>
<evidence type="ECO:0000256" key="26">
    <source>
        <dbReference type="ARBA" id="ARBA00049902"/>
    </source>
</evidence>
<dbReference type="Pfam" id="PF00905">
    <property type="entry name" value="Transpeptidase"/>
    <property type="match status" value="1"/>
</dbReference>
<evidence type="ECO:0000256" key="27">
    <source>
        <dbReference type="SAM" id="SignalP"/>
    </source>
</evidence>
<feature type="chain" id="PRO_5045793566" description="Penicillin-binding protein 1A" evidence="27">
    <location>
        <begin position="23"/>
        <end position="796"/>
    </location>
</feature>
<evidence type="ECO:0000256" key="4">
    <source>
        <dbReference type="ARBA" id="ARBA00007090"/>
    </source>
</evidence>
<dbReference type="Proteomes" id="UP001500795">
    <property type="component" value="Unassembled WGS sequence"/>
</dbReference>
<feature type="domain" description="Glycosyl transferase family 51" evidence="29">
    <location>
        <begin position="55"/>
        <end position="230"/>
    </location>
</feature>
<gene>
    <name evidence="31" type="ORF">GCM10022394_20890</name>
</gene>
<evidence type="ECO:0000256" key="10">
    <source>
        <dbReference type="ARBA" id="ARBA00022645"/>
    </source>
</evidence>
<protein>
    <recommendedName>
        <fullName evidence="7">Penicillin-binding protein 1A</fullName>
        <ecNumber evidence="25">2.4.99.28</ecNumber>
        <ecNumber evidence="6">3.4.16.4</ecNumber>
    </recommendedName>
</protein>
<evidence type="ECO:0000259" key="28">
    <source>
        <dbReference type="Pfam" id="PF00905"/>
    </source>
</evidence>
<dbReference type="InterPro" id="IPR031376">
    <property type="entry name" value="PCB_OB"/>
</dbReference>
<keyword evidence="13" id="KW-0808">Transferase</keyword>
<dbReference type="SUPFAM" id="SSF53955">
    <property type="entry name" value="Lysozyme-like"/>
    <property type="match status" value="1"/>
</dbReference>
<evidence type="ECO:0000259" key="29">
    <source>
        <dbReference type="Pfam" id="PF00912"/>
    </source>
</evidence>
<evidence type="ECO:0000256" key="14">
    <source>
        <dbReference type="ARBA" id="ARBA00022692"/>
    </source>
</evidence>
<evidence type="ECO:0000256" key="2">
    <source>
        <dbReference type="ARBA" id="ARBA00004249"/>
    </source>
</evidence>
<evidence type="ECO:0000256" key="15">
    <source>
        <dbReference type="ARBA" id="ARBA00022801"/>
    </source>
</evidence>
<dbReference type="InterPro" id="IPR023346">
    <property type="entry name" value="Lysozyme-like_dom_sf"/>
</dbReference>
<dbReference type="EC" id="2.4.99.28" evidence="25"/>
<dbReference type="Gene3D" id="1.10.3810.10">
    <property type="entry name" value="Biosynthetic peptidoglycan transglycosylase-like"/>
    <property type="match status" value="1"/>
</dbReference>
<evidence type="ECO:0000259" key="30">
    <source>
        <dbReference type="Pfam" id="PF17092"/>
    </source>
</evidence>
<evidence type="ECO:0000256" key="7">
    <source>
        <dbReference type="ARBA" id="ARBA00018638"/>
    </source>
</evidence>
<keyword evidence="16" id="KW-0133">Cell shape</keyword>
<evidence type="ECO:0000256" key="8">
    <source>
        <dbReference type="ARBA" id="ARBA00022475"/>
    </source>
</evidence>
<evidence type="ECO:0000256" key="1">
    <source>
        <dbReference type="ARBA" id="ARBA00002624"/>
    </source>
</evidence>
<evidence type="ECO:0000256" key="12">
    <source>
        <dbReference type="ARBA" id="ARBA00022676"/>
    </source>
</evidence>
<evidence type="ECO:0000256" key="16">
    <source>
        <dbReference type="ARBA" id="ARBA00022960"/>
    </source>
</evidence>
<dbReference type="Pfam" id="PF00912">
    <property type="entry name" value="Transgly"/>
    <property type="match status" value="1"/>
</dbReference>
<evidence type="ECO:0000256" key="13">
    <source>
        <dbReference type="ARBA" id="ARBA00022679"/>
    </source>
</evidence>
<keyword evidence="10" id="KW-0121">Carboxypeptidase</keyword>
<keyword evidence="15" id="KW-0378">Hydrolase</keyword>
<dbReference type="EC" id="3.4.16.4" evidence="6"/>
<evidence type="ECO:0000313" key="31">
    <source>
        <dbReference type="EMBL" id="GAA3540897.1"/>
    </source>
</evidence>
<dbReference type="InterPro" id="IPR001264">
    <property type="entry name" value="Glyco_trans_51"/>
</dbReference>
<feature type="signal peptide" evidence="27">
    <location>
        <begin position="1"/>
        <end position="22"/>
    </location>
</feature>
<feature type="domain" description="Penicillin-binding protein OB-like" evidence="30">
    <location>
        <begin position="317"/>
        <end position="424"/>
    </location>
</feature>
<dbReference type="InterPro" id="IPR050396">
    <property type="entry name" value="Glycosyltr_51/Transpeptidase"/>
</dbReference>
<keyword evidence="22" id="KW-0511">Multifunctional enzyme</keyword>
<dbReference type="PANTHER" id="PTHR32282">
    <property type="entry name" value="BINDING PROTEIN TRANSPEPTIDASE, PUTATIVE-RELATED"/>
    <property type="match status" value="1"/>
</dbReference>
<keyword evidence="23" id="KW-0961">Cell wall biogenesis/degradation</keyword>
<keyword evidence="9" id="KW-0997">Cell inner membrane</keyword>
<dbReference type="InterPro" id="IPR012338">
    <property type="entry name" value="Beta-lactam/transpept-like"/>
</dbReference>
<dbReference type="RefSeq" id="WP_344957661.1">
    <property type="nucleotide sequence ID" value="NZ_BAABCX010000002.1"/>
</dbReference>
<keyword evidence="32" id="KW-1185">Reference proteome</keyword>
<evidence type="ECO:0000256" key="9">
    <source>
        <dbReference type="ARBA" id="ARBA00022519"/>
    </source>
</evidence>
<evidence type="ECO:0000256" key="6">
    <source>
        <dbReference type="ARBA" id="ARBA00012448"/>
    </source>
</evidence>
<evidence type="ECO:0000256" key="17">
    <source>
        <dbReference type="ARBA" id="ARBA00022968"/>
    </source>
</evidence>
<keyword evidence="21" id="KW-0046">Antibiotic resistance</keyword>
<accession>A0ABP6VWC8</accession>
<keyword evidence="8" id="KW-1003">Cell membrane</keyword>
<evidence type="ECO:0000256" key="25">
    <source>
        <dbReference type="ARBA" id="ARBA00044770"/>
    </source>
</evidence>
<evidence type="ECO:0000256" key="18">
    <source>
        <dbReference type="ARBA" id="ARBA00022984"/>
    </source>
</evidence>
<proteinExistence type="inferred from homology"/>
<evidence type="ECO:0000256" key="21">
    <source>
        <dbReference type="ARBA" id="ARBA00023251"/>
    </source>
</evidence>